<dbReference type="Proteomes" id="UP001179952">
    <property type="component" value="Unassembled WGS sequence"/>
</dbReference>
<feature type="chain" id="PRO_5043787720" evidence="1">
    <location>
        <begin position="19"/>
        <end position="85"/>
    </location>
</feature>
<accession>A0AAV9AIR4</accession>
<proteinExistence type="predicted"/>
<gene>
    <name evidence="2" type="ORF">QJS04_geneDACA019919</name>
</gene>
<organism evidence="2 3">
    <name type="scientific">Acorus gramineus</name>
    <name type="common">Dwarf sweet flag</name>
    <dbReference type="NCBI Taxonomy" id="55184"/>
    <lineage>
        <taxon>Eukaryota</taxon>
        <taxon>Viridiplantae</taxon>
        <taxon>Streptophyta</taxon>
        <taxon>Embryophyta</taxon>
        <taxon>Tracheophyta</taxon>
        <taxon>Spermatophyta</taxon>
        <taxon>Magnoliopsida</taxon>
        <taxon>Liliopsida</taxon>
        <taxon>Acoraceae</taxon>
        <taxon>Acorus</taxon>
    </lineage>
</organism>
<dbReference type="EMBL" id="JAUJYN010000009">
    <property type="protein sequence ID" value="KAK1264098.1"/>
    <property type="molecule type" value="Genomic_DNA"/>
</dbReference>
<evidence type="ECO:0000313" key="3">
    <source>
        <dbReference type="Proteomes" id="UP001179952"/>
    </source>
</evidence>
<evidence type="ECO:0000313" key="2">
    <source>
        <dbReference type="EMBL" id="KAK1264098.1"/>
    </source>
</evidence>
<evidence type="ECO:0000256" key="1">
    <source>
        <dbReference type="SAM" id="SignalP"/>
    </source>
</evidence>
<keyword evidence="3" id="KW-1185">Reference proteome</keyword>
<reference evidence="2" key="1">
    <citation type="journal article" date="2023" name="Nat. Commun.">
        <title>Diploid and tetraploid genomes of Acorus and the evolution of monocots.</title>
        <authorList>
            <person name="Ma L."/>
            <person name="Liu K.W."/>
            <person name="Li Z."/>
            <person name="Hsiao Y.Y."/>
            <person name="Qi Y."/>
            <person name="Fu T."/>
            <person name="Tang G.D."/>
            <person name="Zhang D."/>
            <person name="Sun W.H."/>
            <person name="Liu D.K."/>
            <person name="Li Y."/>
            <person name="Chen G.Z."/>
            <person name="Liu X.D."/>
            <person name="Liao X.Y."/>
            <person name="Jiang Y.T."/>
            <person name="Yu X."/>
            <person name="Hao Y."/>
            <person name="Huang J."/>
            <person name="Zhao X.W."/>
            <person name="Ke S."/>
            <person name="Chen Y.Y."/>
            <person name="Wu W.L."/>
            <person name="Hsu J.L."/>
            <person name="Lin Y.F."/>
            <person name="Huang M.D."/>
            <person name="Li C.Y."/>
            <person name="Huang L."/>
            <person name="Wang Z.W."/>
            <person name="Zhao X."/>
            <person name="Zhong W.Y."/>
            <person name="Peng D.H."/>
            <person name="Ahmad S."/>
            <person name="Lan S."/>
            <person name="Zhang J.S."/>
            <person name="Tsai W.C."/>
            <person name="Van de Peer Y."/>
            <person name="Liu Z.J."/>
        </authorList>
    </citation>
    <scope>NUCLEOTIDE SEQUENCE</scope>
    <source>
        <strain evidence="2">SCP</strain>
    </source>
</reference>
<protein>
    <submittedName>
        <fullName evidence="2">Uncharacterized protein</fullName>
    </submittedName>
</protein>
<dbReference type="AlphaFoldDB" id="A0AAV9AIR4"/>
<comment type="caution">
    <text evidence="2">The sequence shown here is derived from an EMBL/GenBank/DDBJ whole genome shotgun (WGS) entry which is preliminary data.</text>
</comment>
<reference evidence="2" key="2">
    <citation type="submission" date="2023-06" db="EMBL/GenBank/DDBJ databases">
        <authorList>
            <person name="Ma L."/>
            <person name="Liu K.-W."/>
            <person name="Li Z."/>
            <person name="Hsiao Y.-Y."/>
            <person name="Qi Y."/>
            <person name="Fu T."/>
            <person name="Tang G."/>
            <person name="Zhang D."/>
            <person name="Sun W.-H."/>
            <person name="Liu D.-K."/>
            <person name="Li Y."/>
            <person name="Chen G.-Z."/>
            <person name="Liu X.-D."/>
            <person name="Liao X.-Y."/>
            <person name="Jiang Y.-T."/>
            <person name="Yu X."/>
            <person name="Hao Y."/>
            <person name="Huang J."/>
            <person name="Zhao X.-W."/>
            <person name="Ke S."/>
            <person name="Chen Y.-Y."/>
            <person name="Wu W.-L."/>
            <person name="Hsu J.-L."/>
            <person name="Lin Y.-F."/>
            <person name="Huang M.-D."/>
            <person name="Li C.-Y."/>
            <person name="Huang L."/>
            <person name="Wang Z.-W."/>
            <person name="Zhao X."/>
            <person name="Zhong W.-Y."/>
            <person name="Peng D.-H."/>
            <person name="Ahmad S."/>
            <person name="Lan S."/>
            <person name="Zhang J.-S."/>
            <person name="Tsai W.-C."/>
            <person name="Van De Peer Y."/>
            <person name="Liu Z.-J."/>
        </authorList>
    </citation>
    <scope>NUCLEOTIDE SEQUENCE</scope>
    <source>
        <strain evidence="2">SCP</strain>
        <tissue evidence="2">Leaves</tissue>
    </source>
</reference>
<sequence>MIVTLSLLAESIIVDTLLEVINDGGEEEFSEAFLDWFNSGCCQVGAVSDVVEESYQKVENFEAPDVVVQWKGSPKGIAGCHELFS</sequence>
<name>A0AAV9AIR4_ACOGR</name>
<keyword evidence="1" id="KW-0732">Signal</keyword>
<feature type="signal peptide" evidence="1">
    <location>
        <begin position="1"/>
        <end position="18"/>
    </location>
</feature>